<evidence type="ECO:0000256" key="3">
    <source>
        <dbReference type="ARBA" id="ARBA00023274"/>
    </source>
</evidence>
<evidence type="ECO:0000256" key="4">
    <source>
        <dbReference type="RuleBase" id="RU003485"/>
    </source>
</evidence>
<reference evidence="7" key="1">
    <citation type="journal article" date="2017" name="Plant J.">
        <title>The pomegranate (Punica granatum L.) genome and the genomics of punicalagin biosynthesis.</title>
        <authorList>
            <person name="Qin G."/>
            <person name="Xu C."/>
            <person name="Ming R."/>
            <person name="Tang H."/>
            <person name="Guyot R."/>
            <person name="Kramer E.M."/>
            <person name="Hu Y."/>
            <person name="Yi X."/>
            <person name="Qi Y."/>
            <person name="Xu X."/>
            <person name="Gao Z."/>
            <person name="Pan H."/>
            <person name="Jian J."/>
            <person name="Tian Y."/>
            <person name="Yue Z."/>
            <person name="Xu Y."/>
        </authorList>
    </citation>
    <scope>NUCLEOTIDE SEQUENCE [LARGE SCALE GENOMIC DNA]</scope>
    <source>
        <strain evidence="7">cv. Dabenzi</strain>
    </source>
</reference>
<evidence type="ECO:0008006" key="8">
    <source>
        <dbReference type="Google" id="ProtNLM"/>
    </source>
</evidence>
<dbReference type="Gene3D" id="3.50.50.60">
    <property type="entry name" value="FAD/NAD(P)-binding domain"/>
    <property type="match status" value="1"/>
</dbReference>
<evidence type="ECO:0000256" key="2">
    <source>
        <dbReference type="ARBA" id="ARBA00022980"/>
    </source>
</evidence>
<keyword evidence="2 4" id="KW-0689">Ribosomal protein</keyword>
<evidence type="ECO:0000256" key="5">
    <source>
        <dbReference type="SAM" id="MobiDB-lite"/>
    </source>
</evidence>
<proteinExistence type="inferred from homology"/>
<name>A0A218XAT0_PUNGR</name>
<comment type="similarity">
    <text evidence="1 4">Belongs to the universal ribosomal protein uS19 family.</text>
</comment>
<dbReference type="GO" id="GO:0003735">
    <property type="term" value="F:structural constituent of ribosome"/>
    <property type="evidence" value="ECO:0007669"/>
    <property type="project" value="InterPro"/>
</dbReference>
<dbReference type="Proteomes" id="UP000197138">
    <property type="component" value="Unassembled WGS sequence"/>
</dbReference>
<dbReference type="PRINTS" id="PR00975">
    <property type="entry name" value="RIBOSOMALS19"/>
</dbReference>
<dbReference type="Pfam" id="PF13450">
    <property type="entry name" value="NAD_binding_8"/>
    <property type="match status" value="1"/>
</dbReference>
<dbReference type="SUPFAM" id="SSF54570">
    <property type="entry name" value="Ribosomal protein S19"/>
    <property type="match status" value="1"/>
</dbReference>
<evidence type="ECO:0000256" key="1">
    <source>
        <dbReference type="ARBA" id="ARBA00007345"/>
    </source>
</evidence>
<dbReference type="NCBIfam" id="TIGR01025">
    <property type="entry name" value="uS19_arch"/>
    <property type="match status" value="1"/>
</dbReference>
<gene>
    <name evidence="6" type="ORF">CDL15_Pgr001627</name>
</gene>
<dbReference type="PANTHER" id="PTHR16128:SF8">
    <property type="entry name" value="EXPRESSED PROTEIN"/>
    <property type="match status" value="1"/>
</dbReference>
<sequence length="685" mass="74515">MAASSLFICTPFLLRPLSLKLRPAIKPALSSASSGPSTPALCGISQPKPIKKNPHRSGSMDGQRPSSRNRKKSSYGTSRRSILKKSFSQEQVAFTAPVPDDPIVAIIGGGMAGLICAQSLEKRGVRSAVFDTGMHGFGGRMGTRIIEPQGLVFDHAAQFFSVSDPRFAELVNGWLDTGLVREWPGLIEELEAGGHFTPLPSPPPRYIGVHGMRPLADSLAQTLPNVVRPCWISKLEPFNGRWHLSENGKNRGGFDAIVIAHNGKCANRLLASSGLPLIARQMKRLELSSIWALLAAFDDPLPIPGSRGAPPFEGAFVKGVDSLSWMANNSAKLSRSESNGTHCWTFFSTSAYGKRNKVPQENIPTVTAEKVKADMLGGVQSALGLPEGSLQKPFYIRLQLWGAALPMNSPNVPCIFDPRGRAGICGDWLLGSSMESAALSGMALANHIADYFQSGGAQPDEFAIGLHNDFQPLSGHDIGQFPGLESEKQTEDIRDRELVCGGSGYIGRPYGAFTSFAELVSCLVFSPTLLDWSTAFPGLDVAVPGQPKKRTFKKFSFRGVDLDALLDMSTDELVKLFTARARRRFQRGLKRKPMALIKKLRKAKREAPPGEKPEPVRTHLRNMIIVPEMIGSIIGVYNGKTFNQVEIKPEMIGHYLAEFSISYKPVKHGRPGIGATHSSRFIPLK</sequence>
<dbReference type="AlphaFoldDB" id="A0A218XAT0"/>
<protein>
    <recommendedName>
        <fullName evidence="8">40S ribosomal protein S15</fullName>
    </recommendedName>
</protein>
<dbReference type="EMBL" id="MTKT01002011">
    <property type="protein sequence ID" value="OWM82053.1"/>
    <property type="molecule type" value="Genomic_DNA"/>
</dbReference>
<dbReference type="InterPro" id="IPR005713">
    <property type="entry name" value="Ribosomal_uS19_euk/arc"/>
</dbReference>
<organism evidence="6 7">
    <name type="scientific">Punica granatum</name>
    <name type="common">Pomegranate</name>
    <dbReference type="NCBI Taxonomy" id="22663"/>
    <lineage>
        <taxon>Eukaryota</taxon>
        <taxon>Viridiplantae</taxon>
        <taxon>Streptophyta</taxon>
        <taxon>Embryophyta</taxon>
        <taxon>Tracheophyta</taxon>
        <taxon>Spermatophyta</taxon>
        <taxon>Magnoliopsida</taxon>
        <taxon>eudicotyledons</taxon>
        <taxon>Gunneridae</taxon>
        <taxon>Pentapetalae</taxon>
        <taxon>rosids</taxon>
        <taxon>malvids</taxon>
        <taxon>Myrtales</taxon>
        <taxon>Lythraceae</taxon>
        <taxon>Punica</taxon>
    </lineage>
</organism>
<dbReference type="PANTHER" id="PTHR16128">
    <property type="entry name" value="FAD/NAD(P)-BINDING OXIDOREDUCTASE FAMILY PROTEIN"/>
    <property type="match status" value="1"/>
</dbReference>
<feature type="region of interest" description="Disordered" evidence="5">
    <location>
        <begin position="28"/>
        <end position="80"/>
    </location>
</feature>
<accession>A0A218XAT0</accession>
<comment type="caution">
    <text evidence="6">The sequence shown here is derived from an EMBL/GenBank/DDBJ whole genome shotgun (WGS) entry which is preliminary data.</text>
</comment>
<dbReference type="Gene3D" id="3.30.860.10">
    <property type="entry name" value="30s Ribosomal Protein S19, Chain A"/>
    <property type="match status" value="1"/>
</dbReference>
<dbReference type="HAMAP" id="MF_00531">
    <property type="entry name" value="Ribosomal_uS19"/>
    <property type="match status" value="1"/>
</dbReference>
<dbReference type="FunFam" id="3.30.860.10:FF:000002">
    <property type="entry name" value="40S ribosomal protein S15"/>
    <property type="match status" value="1"/>
</dbReference>
<dbReference type="NCBIfam" id="NF003121">
    <property type="entry name" value="PRK04038.1"/>
    <property type="match status" value="1"/>
</dbReference>
<dbReference type="InterPro" id="IPR020934">
    <property type="entry name" value="Ribosomal_uS19_CS"/>
</dbReference>
<dbReference type="InterPro" id="IPR023575">
    <property type="entry name" value="Ribosomal_uS19_SF"/>
</dbReference>
<dbReference type="SUPFAM" id="SSF51905">
    <property type="entry name" value="FAD/NAD(P)-binding domain"/>
    <property type="match status" value="1"/>
</dbReference>
<dbReference type="Gene3D" id="3.90.660.10">
    <property type="match status" value="1"/>
</dbReference>
<dbReference type="InterPro" id="IPR002222">
    <property type="entry name" value="Ribosomal_uS19"/>
</dbReference>
<dbReference type="GO" id="GO:0003723">
    <property type="term" value="F:RNA binding"/>
    <property type="evidence" value="ECO:0007669"/>
    <property type="project" value="InterPro"/>
</dbReference>
<dbReference type="Pfam" id="PF00203">
    <property type="entry name" value="Ribosomal_S19"/>
    <property type="match status" value="1"/>
</dbReference>
<dbReference type="InterPro" id="IPR036188">
    <property type="entry name" value="FAD/NAD-bd_sf"/>
</dbReference>
<dbReference type="PROSITE" id="PS00323">
    <property type="entry name" value="RIBOSOMAL_S19"/>
    <property type="match status" value="1"/>
</dbReference>
<evidence type="ECO:0000313" key="7">
    <source>
        <dbReference type="Proteomes" id="UP000197138"/>
    </source>
</evidence>
<keyword evidence="3 4" id="KW-0687">Ribonucleoprotein</keyword>
<dbReference type="GO" id="GO:0015935">
    <property type="term" value="C:small ribosomal subunit"/>
    <property type="evidence" value="ECO:0007669"/>
    <property type="project" value="InterPro"/>
</dbReference>
<dbReference type="GO" id="GO:0006412">
    <property type="term" value="P:translation"/>
    <property type="evidence" value="ECO:0007669"/>
    <property type="project" value="InterPro"/>
</dbReference>
<evidence type="ECO:0000313" key="6">
    <source>
        <dbReference type="EMBL" id="OWM82053.1"/>
    </source>
</evidence>